<gene>
    <name evidence="2" type="ORF">EYF80_016675</name>
</gene>
<feature type="compositionally biased region" description="Basic and acidic residues" evidence="1">
    <location>
        <begin position="63"/>
        <end position="74"/>
    </location>
</feature>
<keyword evidence="3" id="KW-1185">Reference proteome</keyword>
<organism evidence="2 3">
    <name type="scientific">Liparis tanakae</name>
    <name type="common">Tanaka's snailfish</name>
    <dbReference type="NCBI Taxonomy" id="230148"/>
    <lineage>
        <taxon>Eukaryota</taxon>
        <taxon>Metazoa</taxon>
        <taxon>Chordata</taxon>
        <taxon>Craniata</taxon>
        <taxon>Vertebrata</taxon>
        <taxon>Euteleostomi</taxon>
        <taxon>Actinopterygii</taxon>
        <taxon>Neopterygii</taxon>
        <taxon>Teleostei</taxon>
        <taxon>Neoteleostei</taxon>
        <taxon>Acanthomorphata</taxon>
        <taxon>Eupercaria</taxon>
        <taxon>Perciformes</taxon>
        <taxon>Cottioidei</taxon>
        <taxon>Cottales</taxon>
        <taxon>Liparidae</taxon>
        <taxon>Liparis</taxon>
    </lineage>
</organism>
<evidence type="ECO:0000313" key="2">
    <source>
        <dbReference type="EMBL" id="TNN73189.1"/>
    </source>
</evidence>
<protein>
    <submittedName>
        <fullName evidence="2">Uncharacterized protein</fullName>
    </submittedName>
</protein>
<evidence type="ECO:0000313" key="3">
    <source>
        <dbReference type="Proteomes" id="UP000314294"/>
    </source>
</evidence>
<name>A0A4Z2I554_9TELE</name>
<evidence type="ECO:0000256" key="1">
    <source>
        <dbReference type="SAM" id="MobiDB-lite"/>
    </source>
</evidence>
<feature type="region of interest" description="Disordered" evidence="1">
    <location>
        <begin position="1"/>
        <end position="83"/>
    </location>
</feature>
<reference evidence="2 3" key="1">
    <citation type="submission" date="2019-03" db="EMBL/GenBank/DDBJ databases">
        <title>First draft genome of Liparis tanakae, snailfish: a comprehensive survey of snailfish specific genes.</title>
        <authorList>
            <person name="Kim W."/>
            <person name="Song I."/>
            <person name="Jeong J.-H."/>
            <person name="Kim D."/>
            <person name="Kim S."/>
            <person name="Ryu S."/>
            <person name="Song J.Y."/>
            <person name="Lee S.K."/>
        </authorList>
    </citation>
    <scope>NUCLEOTIDE SEQUENCE [LARGE SCALE GENOMIC DNA]</scope>
    <source>
        <tissue evidence="2">Muscle</tissue>
    </source>
</reference>
<sequence>MQGIGQRLVGGPAGEDLVDRGTNAGRTRDSEEGDVSRHQQRQNHPDDGTRSSKTLGNFLPPEDGPRRRGLRERTTPFVRRRRV</sequence>
<dbReference type="Proteomes" id="UP000314294">
    <property type="component" value="Unassembled WGS sequence"/>
</dbReference>
<dbReference type="AlphaFoldDB" id="A0A4Z2I554"/>
<comment type="caution">
    <text evidence="2">The sequence shown here is derived from an EMBL/GenBank/DDBJ whole genome shotgun (WGS) entry which is preliminary data.</text>
</comment>
<proteinExistence type="predicted"/>
<accession>A0A4Z2I554</accession>
<feature type="compositionally biased region" description="Basic and acidic residues" evidence="1">
    <location>
        <begin position="26"/>
        <end position="50"/>
    </location>
</feature>
<dbReference type="EMBL" id="SRLO01000128">
    <property type="protein sequence ID" value="TNN73189.1"/>
    <property type="molecule type" value="Genomic_DNA"/>
</dbReference>